<dbReference type="Pfam" id="PF00203">
    <property type="entry name" value="Ribosomal_S19"/>
    <property type="match status" value="1"/>
</dbReference>
<dbReference type="InterPro" id="IPR005732">
    <property type="entry name" value="Ribosomal_uS19_bac-type"/>
</dbReference>
<evidence type="ECO:0000256" key="1">
    <source>
        <dbReference type="ARBA" id="ARBA00007345"/>
    </source>
</evidence>
<evidence type="ECO:0000313" key="10">
    <source>
        <dbReference type="Proteomes" id="UP000034488"/>
    </source>
</evidence>
<keyword evidence="3 7" id="KW-0694">RNA-binding</keyword>
<dbReference type="GO" id="GO:0006412">
    <property type="term" value="P:translation"/>
    <property type="evidence" value="ECO:0007669"/>
    <property type="project" value="UniProtKB-UniRule"/>
</dbReference>
<sequence length="101" mass="11370">MSRSLKKGPYIDEKLQKKVKVALETGSRKPIKTWARASTITPEMVGLTFGIHNGKKHEEVLIEESMIGHRLGEFSQTRKFKGHAKKGKLAKVYGSSGRFEE</sequence>
<evidence type="ECO:0000256" key="5">
    <source>
        <dbReference type="ARBA" id="ARBA00023274"/>
    </source>
</evidence>
<dbReference type="PANTHER" id="PTHR11880">
    <property type="entry name" value="RIBOSOMAL PROTEIN S19P FAMILY MEMBER"/>
    <property type="match status" value="1"/>
</dbReference>
<evidence type="ECO:0000313" key="9">
    <source>
        <dbReference type="EMBL" id="KKP54659.1"/>
    </source>
</evidence>
<dbReference type="HAMAP" id="MF_00531">
    <property type="entry name" value="Ribosomal_uS19"/>
    <property type="match status" value="1"/>
</dbReference>
<evidence type="ECO:0000256" key="3">
    <source>
        <dbReference type="ARBA" id="ARBA00022884"/>
    </source>
</evidence>
<dbReference type="GO" id="GO:0003735">
    <property type="term" value="F:structural constituent of ribosome"/>
    <property type="evidence" value="ECO:0007669"/>
    <property type="project" value="InterPro"/>
</dbReference>
<dbReference type="PANTHER" id="PTHR11880:SF8">
    <property type="entry name" value="SMALL RIBOSOMAL SUBUNIT PROTEIN US19M"/>
    <property type="match status" value="1"/>
</dbReference>
<dbReference type="PRINTS" id="PR00975">
    <property type="entry name" value="RIBOSOMALS19"/>
</dbReference>
<evidence type="ECO:0000256" key="7">
    <source>
        <dbReference type="HAMAP-Rule" id="MF_00531"/>
    </source>
</evidence>
<comment type="function">
    <text evidence="7">Protein S19 forms a complex with S13 that binds strongly to the 16S ribosomal RNA.</text>
</comment>
<keyword evidence="4 7" id="KW-0689">Ribosomal protein</keyword>
<dbReference type="FunFam" id="3.30.860.10:FF:000001">
    <property type="entry name" value="30S ribosomal protein S19"/>
    <property type="match status" value="1"/>
</dbReference>
<evidence type="ECO:0000256" key="6">
    <source>
        <dbReference type="ARBA" id="ARBA00035163"/>
    </source>
</evidence>
<dbReference type="EMBL" id="LBPI01000013">
    <property type="protein sequence ID" value="KKP54659.1"/>
    <property type="molecule type" value="Genomic_DNA"/>
</dbReference>
<evidence type="ECO:0000256" key="2">
    <source>
        <dbReference type="ARBA" id="ARBA00022730"/>
    </source>
</evidence>
<keyword evidence="2 7" id="KW-0699">rRNA-binding</keyword>
<dbReference type="InterPro" id="IPR002222">
    <property type="entry name" value="Ribosomal_uS19"/>
</dbReference>
<dbReference type="GO" id="GO:0000028">
    <property type="term" value="P:ribosomal small subunit assembly"/>
    <property type="evidence" value="ECO:0007669"/>
    <property type="project" value="TreeGrafter"/>
</dbReference>
<dbReference type="Gene3D" id="3.30.860.10">
    <property type="entry name" value="30s Ribosomal Protein S19, Chain A"/>
    <property type="match status" value="1"/>
</dbReference>
<dbReference type="GO" id="GO:0019843">
    <property type="term" value="F:rRNA binding"/>
    <property type="evidence" value="ECO:0007669"/>
    <property type="project" value="UniProtKB-UniRule"/>
</dbReference>
<dbReference type="Proteomes" id="UP000034488">
    <property type="component" value="Unassembled WGS sequence"/>
</dbReference>
<evidence type="ECO:0000256" key="8">
    <source>
        <dbReference type="RuleBase" id="RU003485"/>
    </source>
</evidence>
<dbReference type="PIRSF" id="PIRSF002144">
    <property type="entry name" value="Ribosomal_S19"/>
    <property type="match status" value="1"/>
</dbReference>
<dbReference type="PATRIC" id="fig|1619088.3.peg.510"/>
<dbReference type="SUPFAM" id="SSF54570">
    <property type="entry name" value="Ribosomal protein S19"/>
    <property type="match status" value="1"/>
</dbReference>
<accession>A0A0G0ACW9</accession>
<dbReference type="InterPro" id="IPR020934">
    <property type="entry name" value="Ribosomal_uS19_CS"/>
</dbReference>
<protein>
    <recommendedName>
        <fullName evidence="6 7">Small ribosomal subunit protein uS19</fullName>
    </recommendedName>
</protein>
<proteinExistence type="inferred from homology"/>
<comment type="similarity">
    <text evidence="1 7 8">Belongs to the universal ribosomal protein uS19 family.</text>
</comment>
<evidence type="ECO:0000256" key="4">
    <source>
        <dbReference type="ARBA" id="ARBA00022980"/>
    </source>
</evidence>
<dbReference type="NCBIfam" id="TIGR01050">
    <property type="entry name" value="rpsS_bact"/>
    <property type="match status" value="1"/>
</dbReference>
<dbReference type="AlphaFoldDB" id="A0A0G0ACW9"/>
<keyword evidence="5 7" id="KW-0687">Ribonucleoprotein</keyword>
<dbReference type="PROSITE" id="PS00323">
    <property type="entry name" value="RIBOSOMAL_S19"/>
    <property type="match status" value="1"/>
</dbReference>
<dbReference type="InterPro" id="IPR023575">
    <property type="entry name" value="Ribosomal_uS19_SF"/>
</dbReference>
<dbReference type="GO" id="GO:0005737">
    <property type="term" value="C:cytoplasm"/>
    <property type="evidence" value="ECO:0007669"/>
    <property type="project" value="UniProtKB-ARBA"/>
</dbReference>
<name>A0A0G0ACW9_9BACT</name>
<reference evidence="9 10" key="1">
    <citation type="journal article" date="2015" name="Nature">
        <title>rRNA introns, odd ribosomes, and small enigmatic genomes across a large radiation of phyla.</title>
        <authorList>
            <person name="Brown C.T."/>
            <person name="Hug L.A."/>
            <person name="Thomas B.C."/>
            <person name="Sharon I."/>
            <person name="Castelle C.J."/>
            <person name="Singh A."/>
            <person name="Wilkins M.J."/>
            <person name="Williams K.H."/>
            <person name="Banfield J.F."/>
        </authorList>
    </citation>
    <scope>NUCLEOTIDE SEQUENCE [LARGE SCALE GENOMIC DNA]</scope>
</reference>
<dbReference type="GO" id="GO:0015935">
    <property type="term" value="C:small ribosomal subunit"/>
    <property type="evidence" value="ECO:0007669"/>
    <property type="project" value="InterPro"/>
</dbReference>
<gene>
    <name evidence="7" type="primary">rpsS</name>
    <name evidence="9" type="ORF">UR47_C0013G0039</name>
</gene>
<organism evidence="9 10">
    <name type="scientific">candidate division WS6 bacterium GW2011_GWB1_33_6</name>
    <dbReference type="NCBI Taxonomy" id="1619088"/>
    <lineage>
        <taxon>Bacteria</taxon>
        <taxon>Candidatus Dojkabacteria</taxon>
    </lineage>
</organism>
<comment type="caution">
    <text evidence="9">The sequence shown here is derived from an EMBL/GenBank/DDBJ whole genome shotgun (WGS) entry which is preliminary data.</text>
</comment>